<evidence type="ECO:0000256" key="12">
    <source>
        <dbReference type="PIRSR" id="PIRSR000098-2"/>
    </source>
</evidence>
<dbReference type="GO" id="GO:0009086">
    <property type="term" value="P:methionine biosynthetic process"/>
    <property type="evidence" value="ECO:0007669"/>
    <property type="project" value="UniProtKB-KW"/>
</dbReference>
<protein>
    <recommendedName>
        <fullName evidence="5 13">Homoserine dehydrogenase</fullName>
        <ecNumber evidence="4 13">1.1.1.3</ecNumber>
    </recommendedName>
</protein>
<dbReference type="UniPathway" id="UPA00050">
    <property type="reaction ID" value="UER00063"/>
</dbReference>
<dbReference type="InterPro" id="IPR036291">
    <property type="entry name" value="NAD(P)-bd_dom_sf"/>
</dbReference>
<evidence type="ECO:0000256" key="9">
    <source>
        <dbReference type="ARBA" id="ARBA00023002"/>
    </source>
</evidence>
<comment type="pathway">
    <text evidence="1 13">Amino-acid biosynthesis; L-threonine biosynthesis; L-threonine from L-aspartate: step 3/5.</text>
</comment>
<dbReference type="EC" id="1.1.1.3" evidence="4 13"/>
<evidence type="ECO:0000313" key="16">
    <source>
        <dbReference type="EMBL" id="EDY20502.1"/>
    </source>
</evidence>
<gene>
    <name evidence="16" type="ORF">CfE428DRAFT_1699</name>
</gene>
<dbReference type="EMBL" id="ABVL01000004">
    <property type="protein sequence ID" value="EDY20502.1"/>
    <property type="molecule type" value="Genomic_DNA"/>
</dbReference>
<evidence type="ECO:0000256" key="1">
    <source>
        <dbReference type="ARBA" id="ARBA00005056"/>
    </source>
</evidence>
<name>B4CYG1_9BACT</name>
<comment type="similarity">
    <text evidence="3 14">Belongs to the homoserine dehydrogenase family.</text>
</comment>
<dbReference type="Gene3D" id="3.40.50.720">
    <property type="entry name" value="NAD(P)-binding Rossmann-like Domain"/>
    <property type="match status" value="1"/>
</dbReference>
<sequence>MQHFAIGLAGMGNVGAGVFKHLTQNRALLRERLGFELDVKKIALRDINKNRGVDFPTGIVTTRWQDILDDPEIRIVVELMGQKEESLRFMLGAIERGKTVVTGNKALLAEHGREIFDAATKHKVPVFFEAAVAGGIPIIKAIREAFIGNHIRSIHGIINGTSNYILTQMTEREISFTEALAEAQAQGYAEADPTLDVNGWDAAHKAVILASLAYGFWVPTDKIFVEGIDQITAGDIRFAKKLGYAIKLLGIIKADENGEIEVRVHPTLIPEKHVLASVNGVFNALAVHGDVVGETLFYGRGAGQDPTTSSVIADLAEAAAALQSPRSNYGFMPHGLYGTCKPIDQIVCEYYLRLTVEDRPGVVAQVAGVLGALNIGISSLFQPEGTEGEAVPLVFVIHKATSAQIQNALDQIGALPCVKKAPRMIRVENFA</sequence>
<keyword evidence="10 13" id="KW-0486">Methionine biosynthesis</keyword>
<feature type="domain" description="ACT" evidence="15">
    <location>
        <begin position="351"/>
        <end position="426"/>
    </location>
</feature>
<keyword evidence="17" id="KW-1185">Reference proteome</keyword>
<dbReference type="PIRSF" id="PIRSF000098">
    <property type="entry name" value="Homoser_dehydrog"/>
    <property type="match status" value="1"/>
</dbReference>
<dbReference type="PANTHER" id="PTHR43331:SF1">
    <property type="entry name" value="HOMOSERINE DEHYDROGENASE"/>
    <property type="match status" value="1"/>
</dbReference>
<evidence type="ECO:0000256" key="2">
    <source>
        <dbReference type="ARBA" id="ARBA00005062"/>
    </source>
</evidence>
<dbReference type="PROSITE" id="PS01042">
    <property type="entry name" value="HOMOSER_DHGENASE"/>
    <property type="match status" value="1"/>
</dbReference>
<dbReference type="InterPro" id="IPR002912">
    <property type="entry name" value="ACT_dom"/>
</dbReference>
<evidence type="ECO:0000256" key="14">
    <source>
        <dbReference type="RuleBase" id="RU004171"/>
    </source>
</evidence>
<proteinExistence type="inferred from homology"/>
<reference evidence="16 17" key="1">
    <citation type="journal article" date="2011" name="J. Bacteriol.">
        <title>Genome sequence of Chthoniobacter flavus Ellin428, an aerobic heterotrophic soil bacterium.</title>
        <authorList>
            <person name="Kant R."/>
            <person name="van Passel M.W."/>
            <person name="Palva A."/>
            <person name="Lucas S."/>
            <person name="Lapidus A."/>
            <person name="Glavina Del Rio T."/>
            <person name="Dalin E."/>
            <person name="Tice H."/>
            <person name="Bruce D."/>
            <person name="Goodwin L."/>
            <person name="Pitluck S."/>
            <person name="Larimer F.W."/>
            <person name="Land M.L."/>
            <person name="Hauser L."/>
            <person name="Sangwan P."/>
            <person name="de Vos W.M."/>
            <person name="Janssen P.H."/>
            <person name="Smidt H."/>
        </authorList>
    </citation>
    <scope>NUCLEOTIDE SEQUENCE [LARGE SCALE GENOMIC DNA]</scope>
    <source>
        <strain evidence="16 17">Ellin428</strain>
    </source>
</reference>
<dbReference type="STRING" id="497964.CfE428DRAFT_1699"/>
<evidence type="ECO:0000256" key="8">
    <source>
        <dbReference type="ARBA" id="ARBA00022857"/>
    </source>
</evidence>
<dbReference type="Pfam" id="PF01842">
    <property type="entry name" value="ACT"/>
    <property type="match status" value="1"/>
</dbReference>
<evidence type="ECO:0000256" key="10">
    <source>
        <dbReference type="ARBA" id="ARBA00023167"/>
    </source>
</evidence>
<dbReference type="RefSeq" id="WP_006979025.1">
    <property type="nucleotide sequence ID" value="NZ_ABVL01000004.1"/>
</dbReference>
<dbReference type="SUPFAM" id="SSF55347">
    <property type="entry name" value="Glyceraldehyde-3-phosphate dehydrogenase-like, C-terminal domain"/>
    <property type="match status" value="1"/>
</dbReference>
<evidence type="ECO:0000313" key="17">
    <source>
        <dbReference type="Proteomes" id="UP000005824"/>
    </source>
</evidence>
<comment type="caution">
    <text evidence="16">The sequence shown here is derived from an EMBL/GenBank/DDBJ whole genome shotgun (WGS) entry which is preliminary data.</text>
</comment>
<dbReference type="GO" id="GO:0004412">
    <property type="term" value="F:homoserine dehydrogenase activity"/>
    <property type="evidence" value="ECO:0007669"/>
    <property type="project" value="UniProtKB-EC"/>
</dbReference>
<dbReference type="AlphaFoldDB" id="B4CYG1"/>
<dbReference type="PROSITE" id="PS51671">
    <property type="entry name" value="ACT"/>
    <property type="match status" value="1"/>
</dbReference>
<feature type="binding site" evidence="12">
    <location>
        <position position="190"/>
    </location>
    <ligand>
        <name>L-homoserine</name>
        <dbReference type="ChEBI" id="CHEBI:57476"/>
    </ligand>
</feature>
<dbReference type="Gene3D" id="3.30.70.260">
    <property type="match status" value="1"/>
</dbReference>
<comment type="catalytic activity">
    <reaction evidence="13">
        <text>L-homoserine + NADP(+) = L-aspartate 4-semialdehyde + NADPH + H(+)</text>
        <dbReference type="Rhea" id="RHEA:15761"/>
        <dbReference type="ChEBI" id="CHEBI:15378"/>
        <dbReference type="ChEBI" id="CHEBI:57476"/>
        <dbReference type="ChEBI" id="CHEBI:57783"/>
        <dbReference type="ChEBI" id="CHEBI:58349"/>
        <dbReference type="ChEBI" id="CHEBI:537519"/>
        <dbReference type="EC" id="1.1.1.3"/>
    </reaction>
</comment>
<dbReference type="Pfam" id="PF00742">
    <property type="entry name" value="Homoserine_dh"/>
    <property type="match status" value="1"/>
</dbReference>
<dbReference type="UniPathway" id="UPA00051">
    <property type="reaction ID" value="UER00465"/>
</dbReference>
<feature type="active site" description="Proton donor" evidence="11">
    <location>
        <position position="205"/>
    </location>
</feature>
<dbReference type="PANTHER" id="PTHR43331">
    <property type="entry name" value="HOMOSERINE DEHYDROGENASE"/>
    <property type="match status" value="1"/>
</dbReference>
<dbReference type="Gene3D" id="3.30.360.10">
    <property type="entry name" value="Dihydrodipicolinate Reductase, domain 2"/>
    <property type="match status" value="1"/>
</dbReference>
<dbReference type="SUPFAM" id="SSF51735">
    <property type="entry name" value="NAD(P)-binding Rossmann-fold domains"/>
    <property type="match status" value="1"/>
</dbReference>
<dbReference type="eggNOG" id="COG0460">
    <property type="taxonomic scope" value="Bacteria"/>
</dbReference>
<dbReference type="InParanoid" id="B4CYG1"/>
<keyword evidence="8 12" id="KW-0521">NADP</keyword>
<keyword evidence="9 13" id="KW-0560">Oxidoreductase</keyword>
<dbReference type="FunFam" id="3.30.360.10:FF:000005">
    <property type="entry name" value="Homoserine dehydrogenase"/>
    <property type="match status" value="1"/>
</dbReference>
<evidence type="ECO:0000256" key="4">
    <source>
        <dbReference type="ARBA" id="ARBA00013213"/>
    </source>
</evidence>
<evidence type="ECO:0000256" key="5">
    <source>
        <dbReference type="ARBA" id="ARBA00013376"/>
    </source>
</evidence>
<keyword evidence="6 13" id="KW-0028">Amino-acid biosynthesis</keyword>
<dbReference type="InterPro" id="IPR045865">
    <property type="entry name" value="ACT-like_dom_sf"/>
</dbReference>
<evidence type="ECO:0000256" key="3">
    <source>
        <dbReference type="ARBA" id="ARBA00006753"/>
    </source>
</evidence>
<dbReference type="InterPro" id="IPR005106">
    <property type="entry name" value="Asp/hSer_DH_NAD-bd"/>
</dbReference>
<dbReference type="GO" id="GO:0009088">
    <property type="term" value="P:threonine biosynthetic process"/>
    <property type="evidence" value="ECO:0007669"/>
    <property type="project" value="UniProtKB-UniPathway"/>
</dbReference>
<dbReference type="GO" id="GO:0050661">
    <property type="term" value="F:NADP binding"/>
    <property type="evidence" value="ECO:0007669"/>
    <property type="project" value="InterPro"/>
</dbReference>
<comment type="pathway">
    <text evidence="2 13">Amino-acid biosynthesis; L-methionine biosynthesis via de novo pathway; L-homoserine from L-aspartate: step 3/3.</text>
</comment>
<evidence type="ECO:0000256" key="7">
    <source>
        <dbReference type="ARBA" id="ARBA00022697"/>
    </source>
</evidence>
<keyword evidence="7 13" id="KW-0791">Threonine biosynthesis</keyword>
<evidence type="ECO:0000256" key="13">
    <source>
        <dbReference type="RuleBase" id="RU000579"/>
    </source>
</evidence>
<feature type="binding site" evidence="12">
    <location>
        <position position="105"/>
    </location>
    <ligand>
        <name>NADPH</name>
        <dbReference type="ChEBI" id="CHEBI:57783"/>
    </ligand>
</feature>
<organism evidence="16 17">
    <name type="scientific">Chthoniobacter flavus Ellin428</name>
    <dbReference type="NCBI Taxonomy" id="497964"/>
    <lineage>
        <taxon>Bacteria</taxon>
        <taxon>Pseudomonadati</taxon>
        <taxon>Verrucomicrobiota</taxon>
        <taxon>Spartobacteria</taxon>
        <taxon>Chthoniobacterales</taxon>
        <taxon>Chthoniobacteraceae</taxon>
        <taxon>Chthoniobacter</taxon>
    </lineage>
</organism>
<dbReference type="Pfam" id="PF03447">
    <property type="entry name" value="NAD_binding_3"/>
    <property type="match status" value="1"/>
</dbReference>
<dbReference type="InterPro" id="IPR016204">
    <property type="entry name" value="HDH"/>
</dbReference>
<dbReference type="Proteomes" id="UP000005824">
    <property type="component" value="Unassembled WGS sequence"/>
</dbReference>
<accession>B4CYG1</accession>
<dbReference type="InterPro" id="IPR019811">
    <property type="entry name" value="HDH_CS"/>
</dbReference>
<feature type="binding site" evidence="12">
    <location>
        <begin position="9"/>
        <end position="16"/>
    </location>
    <ligand>
        <name>NADP(+)</name>
        <dbReference type="ChEBI" id="CHEBI:58349"/>
    </ligand>
</feature>
<evidence type="ECO:0000256" key="6">
    <source>
        <dbReference type="ARBA" id="ARBA00022605"/>
    </source>
</evidence>
<dbReference type="NCBIfam" id="NF004976">
    <property type="entry name" value="PRK06349.1"/>
    <property type="match status" value="1"/>
</dbReference>
<dbReference type="CDD" id="cd04881">
    <property type="entry name" value="ACT_HSDH-Hom"/>
    <property type="match status" value="1"/>
</dbReference>
<evidence type="ECO:0000256" key="11">
    <source>
        <dbReference type="PIRSR" id="PIRSR000098-1"/>
    </source>
</evidence>
<dbReference type="SUPFAM" id="SSF55021">
    <property type="entry name" value="ACT-like"/>
    <property type="match status" value="1"/>
</dbReference>
<dbReference type="InterPro" id="IPR001342">
    <property type="entry name" value="HDH_cat"/>
</dbReference>
<evidence type="ECO:0000259" key="15">
    <source>
        <dbReference type="PROSITE" id="PS51671"/>
    </source>
</evidence>